<dbReference type="GO" id="GO:0015031">
    <property type="term" value="P:protein transport"/>
    <property type="evidence" value="ECO:0007669"/>
    <property type="project" value="UniProtKB-KW"/>
</dbReference>
<keyword evidence="2" id="KW-0813">Transport</keyword>
<dbReference type="Proteomes" id="UP000095282">
    <property type="component" value="Unplaced"/>
</dbReference>
<keyword evidence="3" id="KW-0653">Protein transport</keyword>
<dbReference type="InterPro" id="IPR011989">
    <property type="entry name" value="ARM-like"/>
</dbReference>
<name>A0A1I7T716_9PELO</name>
<dbReference type="InterPro" id="IPR016024">
    <property type="entry name" value="ARM-type_fold"/>
</dbReference>
<keyword evidence="4" id="KW-1185">Reference proteome</keyword>
<accession>A0A1I7T716</accession>
<dbReference type="Pfam" id="PF00514">
    <property type="entry name" value="Arm"/>
    <property type="match status" value="2"/>
</dbReference>
<evidence type="ECO:0000256" key="3">
    <source>
        <dbReference type="ARBA" id="ARBA00022927"/>
    </source>
</evidence>
<dbReference type="STRING" id="1561998.A0A1I7T716"/>
<evidence type="ECO:0000313" key="4">
    <source>
        <dbReference type="Proteomes" id="UP000095282"/>
    </source>
</evidence>
<dbReference type="InterPro" id="IPR000225">
    <property type="entry name" value="Armadillo"/>
</dbReference>
<dbReference type="InterPro" id="IPR032413">
    <property type="entry name" value="Arm_3"/>
</dbReference>
<evidence type="ECO:0000256" key="2">
    <source>
        <dbReference type="ARBA" id="ARBA00022448"/>
    </source>
</evidence>
<dbReference type="eggNOG" id="KOG0166">
    <property type="taxonomic scope" value="Eukaryota"/>
</dbReference>
<dbReference type="SUPFAM" id="SSF48371">
    <property type="entry name" value="ARM repeat"/>
    <property type="match status" value="1"/>
</dbReference>
<comment type="similarity">
    <text evidence="1">Belongs to the importin alpha family.</text>
</comment>
<evidence type="ECO:0000313" key="5">
    <source>
        <dbReference type="WBParaSite" id="Csp11.Scaffold525.g3035.t1"/>
    </source>
</evidence>
<dbReference type="PANTHER" id="PTHR23316">
    <property type="entry name" value="IMPORTIN ALPHA"/>
    <property type="match status" value="1"/>
</dbReference>
<dbReference type="AlphaFoldDB" id="A0A1I7T716"/>
<sequence length="285" mass="31563">MFSANVFSDALFVQKFELWRETATLENIRQSCMESMFQIQTPHYISQIQKFFLPSINQPNFLISERACPVRGCLDSYGPDEQIELARESGVLSHVVALFREPESLVAPALRTLGNVATGNDALTQAVIDLGALNEILPLMEKSLPVLINVLKSGDHKCQFEASWALSNLAQGGTSRQIAALVEYNAVPALCAALNQTNTDMLNNTLETLYAIMVTIQNSYPNQMDHLHEQVEELGGLDALERLQKSQSEAVYTQAYRIITEFFSDEAAADANNAENADPGSPWNF</sequence>
<protein>
    <submittedName>
        <fullName evidence="5">Arm_2 domain-containing protein</fullName>
    </submittedName>
</protein>
<proteinExistence type="inferred from homology"/>
<dbReference type="SMART" id="SM00185">
    <property type="entry name" value="ARM"/>
    <property type="match status" value="3"/>
</dbReference>
<dbReference type="Pfam" id="PF16186">
    <property type="entry name" value="Arm_3"/>
    <property type="match status" value="1"/>
</dbReference>
<dbReference type="WBParaSite" id="Csp11.Scaffold525.g3035.t1">
    <property type="protein sequence ID" value="Csp11.Scaffold525.g3035.t1"/>
    <property type="gene ID" value="Csp11.Scaffold525.g3035"/>
</dbReference>
<dbReference type="Gene3D" id="1.25.10.10">
    <property type="entry name" value="Leucine-rich Repeat Variant"/>
    <property type="match status" value="1"/>
</dbReference>
<evidence type="ECO:0000256" key="1">
    <source>
        <dbReference type="ARBA" id="ARBA00010394"/>
    </source>
</evidence>
<reference evidence="5" key="1">
    <citation type="submission" date="2016-11" db="UniProtKB">
        <authorList>
            <consortium name="WormBaseParasite"/>
        </authorList>
    </citation>
    <scope>IDENTIFICATION</scope>
</reference>
<organism evidence="4 5">
    <name type="scientific">Caenorhabditis tropicalis</name>
    <dbReference type="NCBI Taxonomy" id="1561998"/>
    <lineage>
        <taxon>Eukaryota</taxon>
        <taxon>Metazoa</taxon>
        <taxon>Ecdysozoa</taxon>
        <taxon>Nematoda</taxon>
        <taxon>Chromadorea</taxon>
        <taxon>Rhabditida</taxon>
        <taxon>Rhabditina</taxon>
        <taxon>Rhabditomorpha</taxon>
        <taxon>Rhabditoidea</taxon>
        <taxon>Rhabditidae</taxon>
        <taxon>Peloderinae</taxon>
        <taxon>Caenorhabditis</taxon>
    </lineage>
</organism>